<evidence type="ECO:0000313" key="9">
    <source>
        <dbReference type="EMBL" id="OIQ86079.1"/>
    </source>
</evidence>
<dbReference type="PANTHER" id="PTHR21299">
    <property type="entry name" value="CYTIDYLATE KINASE/PANTOATE-BETA-ALANINE LIGASE"/>
    <property type="match status" value="1"/>
</dbReference>
<organism evidence="9">
    <name type="scientific">mine drainage metagenome</name>
    <dbReference type="NCBI Taxonomy" id="410659"/>
    <lineage>
        <taxon>unclassified sequences</taxon>
        <taxon>metagenomes</taxon>
        <taxon>ecological metagenomes</taxon>
    </lineage>
</organism>
<dbReference type="GO" id="GO:0004592">
    <property type="term" value="F:pantoate-beta-alanine ligase activity"/>
    <property type="evidence" value="ECO:0007669"/>
    <property type="project" value="UniProtKB-EC"/>
</dbReference>
<dbReference type="UniPathway" id="UPA00028">
    <property type="reaction ID" value="UER00005"/>
</dbReference>
<keyword evidence="6" id="KW-0547">Nucleotide-binding</keyword>
<dbReference type="EC" id="6.3.2.1" evidence="3"/>
<gene>
    <name evidence="9" type="primary">panC_11</name>
    <name evidence="9" type="ORF">GALL_320600</name>
</gene>
<proteinExistence type="inferred from homology"/>
<keyword evidence="5" id="KW-0566">Pantothenate biosynthesis</keyword>
<comment type="similarity">
    <text evidence="2">Belongs to the pantothenate synthetase family.</text>
</comment>
<evidence type="ECO:0000256" key="3">
    <source>
        <dbReference type="ARBA" id="ARBA00012219"/>
    </source>
</evidence>
<dbReference type="AlphaFoldDB" id="A0A1J5R202"/>
<keyword evidence="4 9" id="KW-0436">Ligase</keyword>
<evidence type="ECO:0000256" key="7">
    <source>
        <dbReference type="ARBA" id="ARBA00022840"/>
    </source>
</evidence>
<comment type="pathway">
    <text evidence="1">Cofactor biosynthesis; (R)-pantothenate biosynthesis; (R)-pantothenate from (R)-pantoate and beta-alanine: step 1/1.</text>
</comment>
<dbReference type="GO" id="GO:0005524">
    <property type="term" value="F:ATP binding"/>
    <property type="evidence" value="ECO:0007669"/>
    <property type="project" value="UniProtKB-KW"/>
</dbReference>
<evidence type="ECO:0000256" key="6">
    <source>
        <dbReference type="ARBA" id="ARBA00022741"/>
    </source>
</evidence>
<evidence type="ECO:0000256" key="2">
    <source>
        <dbReference type="ARBA" id="ARBA00009256"/>
    </source>
</evidence>
<dbReference type="GO" id="GO:0005829">
    <property type="term" value="C:cytosol"/>
    <property type="evidence" value="ECO:0007669"/>
    <property type="project" value="TreeGrafter"/>
</dbReference>
<dbReference type="Gene3D" id="3.40.50.620">
    <property type="entry name" value="HUPs"/>
    <property type="match status" value="1"/>
</dbReference>
<evidence type="ECO:0000256" key="1">
    <source>
        <dbReference type="ARBA" id="ARBA00004990"/>
    </source>
</evidence>
<protein>
    <recommendedName>
        <fullName evidence="3">pantoate--beta-alanine ligase (AMP-forming)</fullName>
        <ecNumber evidence="3">6.3.2.1</ecNumber>
    </recommendedName>
</protein>
<comment type="catalytic activity">
    <reaction evidence="8">
        <text>(R)-pantoate + beta-alanine + ATP = (R)-pantothenate + AMP + diphosphate + H(+)</text>
        <dbReference type="Rhea" id="RHEA:10912"/>
        <dbReference type="ChEBI" id="CHEBI:15378"/>
        <dbReference type="ChEBI" id="CHEBI:15980"/>
        <dbReference type="ChEBI" id="CHEBI:29032"/>
        <dbReference type="ChEBI" id="CHEBI:30616"/>
        <dbReference type="ChEBI" id="CHEBI:33019"/>
        <dbReference type="ChEBI" id="CHEBI:57966"/>
        <dbReference type="ChEBI" id="CHEBI:456215"/>
        <dbReference type="EC" id="6.3.2.1"/>
    </reaction>
</comment>
<dbReference type="NCBIfam" id="TIGR00018">
    <property type="entry name" value="panC"/>
    <property type="match status" value="1"/>
</dbReference>
<dbReference type="HAMAP" id="MF_00158">
    <property type="entry name" value="PanC"/>
    <property type="match status" value="1"/>
</dbReference>
<dbReference type="Gene3D" id="3.30.1300.10">
    <property type="entry name" value="Pantoate-beta-alanine ligase, C-terminal domain"/>
    <property type="match status" value="1"/>
</dbReference>
<dbReference type="PANTHER" id="PTHR21299:SF1">
    <property type="entry name" value="PANTOATE--BETA-ALANINE LIGASE"/>
    <property type="match status" value="1"/>
</dbReference>
<dbReference type="InterPro" id="IPR042176">
    <property type="entry name" value="Pantoate_ligase_C"/>
</dbReference>
<dbReference type="CDD" id="cd00560">
    <property type="entry name" value="PanC"/>
    <property type="match status" value="1"/>
</dbReference>
<evidence type="ECO:0000256" key="8">
    <source>
        <dbReference type="ARBA" id="ARBA00048258"/>
    </source>
</evidence>
<dbReference type="GO" id="GO:0015940">
    <property type="term" value="P:pantothenate biosynthetic process"/>
    <property type="evidence" value="ECO:0007669"/>
    <property type="project" value="UniProtKB-UniPathway"/>
</dbReference>
<sequence>MESITGIPELRRRLSACGRIALVPTMGNLHDGHLALIGMAREHGDCVVASIFVNPLQFGANEDLANYPRTLQADCEKLSQAGTDIVFTPEESGLYPRPQTVHVEPPPIADDLCGARRPGHFRGVCTVVAKLFNIVRPEVAIFGKKDYQQLFILREMVRQLDMPVNVLAGDTVREIDGLAMSSRNGYLKQAQRLEAPRLHRALQLLVQAVGQGRRDFSALEAQTAQYLTQLGWIVDYIAVRSASTLLTPESDERRLVVLGAARLGTTRLIDNIEFAL</sequence>
<evidence type="ECO:0000256" key="4">
    <source>
        <dbReference type="ARBA" id="ARBA00022598"/>
    </source>
</evidence>
<name>A0A1J5R202_9ZZZZ</name>
<reference evidence="9" key="1">
    <citation type="submission" date="2016-10" db="EMBL/GenBank/DDBJ databases">
        <title>Sequence of Gallionella enrichment culture.</title>
        <authorList>
            <person name="Poehlein A."/>
            <person name="Muehling M."/>
            <person name="Daniel R."/>
        </authorList>
    </citation>
    <scope>NUCLEOTIDE SEQUENCE</scope>
</reference>
<accession>A0A1J5R202</accession>
<dbReference type="EMBL" id="MLJW01000501">
    <property type="protein sequence ID" value="OIQ86079.1"/>
    <property type="molecule type" value="Genomic_DNA"/>
</dbReference>
<comment type="caution">
    <text evidence="9">The sequence shown here is derived from an EMBL/GenBank/DDBJ whole genome shotgun (WGS) entry which is preliminary data.</text>
</comment>
<dbReference type="SUPFAM" id="SSF52374">
    <property type="entry name" value="Nucleotidylyl transferase"/>
    <property type="match status" value="1"/>
</dbReference>
<dbReference type="Pfam" id="PF02569">
    <property type="entry name" value="Pantoate_ligase"/>
    <property type="match status" value="1"/>
</dbReference>
<evidence type="ECO:0000256" key="5">
    <source>
        <dbReference type="ARBA" id="ARBA00022655"/>
    </source>
</evidence>
<dbReference type="InterPro" id="IPR003721">
    <property type="entry name" value="Pantoate_ligase"/>
</dbReference>
<keyword evidence="7" id="KW-0067">ATP-binding</keyword>
<dbReference type="InterPro" id="IPR014729">
    <property type="entry name" value="Rossmann-like_a/b/a_fold"/>
</dbReference>